<gene>
    <name evidence="2" type="ORF">SAMN04487926_12147</name>
</gene>
<evidence type="ECO:0000256" key="1">
    <source>
        <dbReference type="SAM" id="MobiDB-lite"/>
    </source>
</evidence>
<feature type="compositionally biased region" description="Low complexity" evidence="1">
    <location>
        <begin position="109"/>
        <end position="128"/>
    </location>
</feature>
<protein>
    <submittedName>
        <fullName evidence="2">Uncharacterized protein</fullName>
    </submittedName>
</protein>
<proteinExistence type="predicted"/>
<comment type="caution">
    <text evidence="2">The sequence shown here is derived from an EMBL/GenBank/DDBJ whole genome shotgun (WGS) entry which is preliminary data.</text>
</comment>
<dbReference type="RefSeq" id="WP_091785036.1">
    <property type="nucleotide sequence ID" value="NZ_FNDI01000021.1"/>
</dbReference>
<dbReference type="AlphaFoldDB" id="A0A7Z7FJT5"/>
<feature type="region of interest" description="Disordered" evidence="1">
    <location>
        <begin position="109"/>
        <end position="135"/>
    </location>
</feature>
<accession>A0A7Z7FJT5</accession>
<name>A0A7Z7FJT5_9BURK</name>
<keyword evidence="3" id="KW-1185">Reference proteome</keyword>
<feature type="region of interest" description="Disordered" evidence="1">
    <location>
        <begin position="1"/>
        <end position="27"/>
    </location>
</feature>
<dbReference type="Proteomes" id="UP000198900">
    <property type="component" value="Unassembled WGS sequence"/>
</dbReference>
<evidence type="ECO:0000313" key="2">
    <source>
        <dbReference type="EMBL" id="SDI65138.1"/>
    </source>
</evidence>
<evidence type="ECO:0000313" key="3">
    <source>
        <dbReference type="Proteomes" id="UP000198900"/>
    </source>
</evidence>
<reference evidence="2" key="1">
    <citation type="submission" date="2016-10" db="EMBL/GenBank/DDBJ databases">
        <authorList>
            <person name="Varghese N."/>
            <person name="Submissions S."/>
        </authorList>
    </citation>
    <scope>NUCLEOTIDE SEQUENCE [LARGE SCALE GENOMIC DNA]</scope>
    <source>
        <strain evidence="2">YR281</strain>
    </source>
</reference>
<organism evidence="2 3">
    <name type="scientific">Paraburkholderia steynii</name>
    <dbReference type="NCBI Taxonomy" id="1245441"/>
    <lineage>
        <taxon>Bacteria</taxon>
        <taxon>Pseudomonadati</taxon>
        <taxon>Pseudomonadota</taxon>
        <taxon>Betaproteobacteria</taxon>
        <taxon>Burkholderiales</taxon>
        <taxon>Burkholderiaceae</taxon>
        <taxon>Paraburkholderia</taxon>
    </lineage>
</organism>
<sequence>MAGARQYKTQTPGAPVNSELSDGPVIAGTGSDGVIEIAGREVALDDVVQGAFETSGMSLDEWNAADGEKRDELIAAQRRDMESMFRSSQDLPGQDAAREAAVAAVNARKAARAQAQASSDSAVPAAPALPHSSEIDPASLAAPKLCRDGWLVPTTQRQLPRNFQ</sequence>
<dbReference type="EMBL" id="FNDI01000021">
    <property type="protein sequence ID" value="SDI65138.1"/>
    <property type="molecule type" value="Genomic_DNA"/>
</dbReference>